<reference evidence="5 6" key="1">
    <citation type="submission" date="2024-03" db="EMBL/GenBank/DDBJ databases">
        <title>Complete genome sequence of the green alga Chloropicon roscoffensis RCC1871.</title>
        <authorList>
            <person name="Lemieux C."/>
            <person name="Pombert J.-F."/>
            <person name="Otis C."/>
            <person name="Turmel M."/>
        </authorList>
    </citation>
    <scope>NUCLEOTIDE SEQUENCE [LARGE SCALE GENOMIC DNA]</scope>
    <source>
        <strain evidence="5 6">RCC1871</strain>
    </source>
</reference>
<evidence type="ECO:0000313" key="6">
    <source>
        <dbReference type="Proteomes" id="UP001472866"/>
    </source>
</evidence>
<dbReference type="Gene3D" id="2.130.10.10">
    <property type="entry name" value="YVTN repeat-like/Quinoprotein amine dehydrogenase"/>
    <property type="match status" value="2"/>
</dbReference>
<dbReference type="GO" id="GO:0000445">
    <property type="term" value="C:THO complex part of transcription export complex"/>
    <property type="evidence" value="ECO:0007669"/>
    <property type="project" value="TreeGrafter"/>
</dbReference>
<dbReference type="PROSITE" id="PS50294">
    <property type="entry name" value="WD_REPEATS_REGION"/>
    <property type="match status" value="1"/>
</dbReference>
<evidence type="ECO:0000256" key="3">
    <source>
        <dbReference type="ARBA" id="ARBA00046343"/>
    </source>
</evidence>
<dbReference type="PROSITE" id="PS00678">
    <property type="entry name" value="WD_REPEATS_1"/>
    <property type="match status" value="1"/>
</dbReference>
<dbReference type="InterPro" id="IPR036322">
    <property type="entry name" value="WD40_repeat_dom_sf"/>
</dbReference>
<evidence type="ECO:0000256" key="1">
    <source>
        <dbReference type="ARBA" id="ARBA00022574"/>
    </source>
</evidence>
<dbReference type="SUPFAM" id="SSF50978">
    <property type="entry name" value="WD40 repeat-like"/>
    <property type="match status" value="1"/>
</dbReference>
<dbReference type="EMBL" id="CP151511">
    <property type="protein sequence ID" value="WZN64976.1"/>
    <property type="molecule type" value="Genomic_DNA"/>
</dbReference>
<dbReference type="GO" id="GO:0006406">
    <property type="term" value="P:mRNA export from nucleus"/>
    <property type="evidence" value="ECO:0007669"/>
    <property type="project" value="InterPro"/>
</dbReference>
<dbReference type="PANTHER" id="PTHR22839:SF0">
    <property type="entry name" value="THO COMPLEX SUBUNIT 3"/>
    <property type="match status" value="1"/>
</dbReference>
<feature type="repeat" description="WD" evidence="4">
    <location>
        <begin position="73"/>
        <end position="103"/>
    </location>
</feature>
<dbReference type="InterPro" id="IPR040132">
    <property type="entry name" value="Tex1/THOC3"/>
</dbReference>
<dbReference type="Proteomes" id="UP001472866">
    <property type="component" value="Chromosome 11"/>
</dbReference>
<keyword evidence="2" id="KW-0677">Repeat</keyword>
<organism evidence="5 6">
    <name type="scientific">Chloropicon roscoffensis</name>
    <dbReference type="NCBI Taxonomy" id="1461544"/>
    <lineage>
        <taxon>Eukaryota</taxon>
        <taxon>Viridiplantae</taxon>
        <taxon>Chlorophyta</taxon>
        <taxon>Chloropicophyceae</taxon>
        <taxon>Chloropicales</taxon>
        <taxon>Chloropicaceae</taxon>
        <taxon>Chloropicon</taxon>
    </lineage>
</organism>
<dbReference type="InterPro" id="IPR020472">
    <property type="entry name" value="WD40_PAC1"/>
</dbReference>
<comment type="similarity">
    <text evidence="3">Belongs to the THOC3 family.</text>
</comment>
<dbReference type="InterPro" id="IPR001680">
    <property type="entry name" value="WD40_rpt"/>
</dbReference>
<evidence type="ECO:0000313" key="5">
    <source>
        <dbReference type="EMBL" id="WZN64976.1"/>
    </source>
</evidence>
<dbReference type="PRINTS" id="PR00320">
    <property type="entry name" value="GPROTEINBRPT"/>
</dbReference>
<sequence length="312" mass="32390">MASSSAPFEYKARRFAGAHARGICVGWDKLGQRIATGGADSVACVWKVGAGGEAKQETKLKGHKAGGIHGCCWDPNNANLLATASSDRSVRLWDVRSGTSVGKVSTSGKALRAAWRPRGDAIAIGDDKGQVSFVDVKTFQVSSELTRGAGAAGFCWDAAGDALLVANGTGHIEVFDYPALGEPINEVKSHMGEAVCVAADPTGQRFATGGSDAIVSLWDAEAMCCERSFAKFDSTVTSLAFDSSGDCLAYASEDGCIAIVNVGTGGLVHEEVARPPARGLAWSPRGRWLACVGLVGDARDGREVLTIGHLSS</sequence>
<keyword evidence="6" id="KW-1185">Reference proteome</keyword>
<dbReference type="InterPro" id="IPR015943">
    <property type="entry name" value="WD40/YVTN_repeat-like_dom_sf"/>
</dbReference>
<keyword evidence="1 4" id="KW-0853">WD repeat</keyword>
<dbReference type="SMART" id="SM00320">
    <property type="entry name" value="WD40"/>
    <property type="match status" value="6"/>
</dbReference>
<evidence type="ECO:0000256" key="2">
    <source>
        <dbReference type="ARBA" id="ARBA00022737"/>
    </source>
</evidence>
<dbReference type="PANTHER" id="PTHR22839">
    <property type="entry name" value="THO COMPLEX SUBUNIT 3 THO3"/>
    <property type="match status" value="1"/>
</dbReference>
<protein>
    <submittedName>
        <fullName evidence="5">THO complex subunit 3</fullName>
    </submittedName>
</protein>
<feature type="repeat" description="WD" evidence="4">
    <location>
        <begin position="187"/>
        <end position="219"/>
    </location>
</feature>
<dbReference type="Pfam" id="PF00400">
    <property type="entry name" value="WD40"/>
    <property type="match status" value="4"/>
</dbReference>
<dbReference type="PROSITE" id="PS50082">
    <property type="entry name" value="WD_REPEATS_2"/>
    <property type="match status" value="2"/>
</dbReference>
<dbReference type="InterPro" id="IPR019775">
    <property type="entry name" value="WD40_repeat_CS"/>
</dbReference>
<accession>A0AAX4PFY7</accession>
<name>A0AAX4PFY7_9CHLO</name>
<dbReference type="AlphaFoldDB" id="A0AAX4PFY7"/>
<gene>
    <name evidence="5" type="ORF">HKI87_11g65330</name>
</gene>
<proteinExistence type="inferred from homology"/>
<evidence type="ECO:0000256" key="4">
    <source>
        <dbReference type="PROSITE-ProRule" id="PRU00221"/>
    </source>
</evidence>